<dbReference type="STRING" id="996637.SGM_4190"/>
<dbReference type="Proteomes" id="UP000003022">
    <property type="component" value="Unassembled WGS sequence"/>
</dbReference>
<feature type="compositionally biased region" description="Low complexity" evidence="1">
    <location>
        <begin position="71"/>
        <end position="85"/>
    </location>
</feature>
<keyword evidence="3" id="KW-1185">Reference proteome</keyword>
<evidence type="ECO:0000313" key="3">
    <source>
        <dbReference type="Proteomes" id="UP000003022"/>
    </source>
</evidence>
<sequence length="115" mass="11845">MTPGCVGYAGGGEWGAGAGWGFFRPRRPYPSRPFEGRCPSPPGASGGGGAGSWAGAGGVWLVAQFPAPLGRLRSPSRPRGAAAGRTQPRVPRAASIALARPCRASWPARRGKMYP</sequence>
<comment type="caution">
    <text evidence="2">The sequence shown here is derived from an EMBL/GenBank/DDBJ whole genome shotgun (WGS) entry which is preliminary data.</text>
</comment>
<reference evidence="2 3" key="1">
    <citation type="journal article" date="2011" name="J. Bacteriol.">
        <title>Draft genome sequence of the marine bacterium Streptomyces griseoaurantiacus M045, which produces novel manumycin-type antibiotics with a pABA core component.</title>
        <authorList>
            <person name="Li F."/>
            <person name="Jiang P."/>
            <person name="Zheng H."/>
            <person name="Wang S."/>
            <person name="Zhao G."/>
            <person name="Qin S."/>
            <person name="Liu Z."/>
        </authorList>
    </citation>
    <scope>NUCLEOTIDE SEQUENCE [LARGE SCALE GENOMIC DNA]</scope>
    <source>
        <strain evidence="2 3">M045</strain>
    </source>
</reference>
<protein>
    <submittedName>
        <fullName evidence="2">Uncharacterized protein</fullName>
    </submittedName>
</protein>
<evidence type="ECO:0000313" key="2">
    <source>
        <dbReference type="EMBL" id="EGG45485.1"/>
    </source>
</evidence>
<feature type="region of interest" description="Disordered" evidence="1">
    <location>
        <begin position="32"/>
        <end position="51"/>
    </location>
</feature>
<proteinExistence type="predicted"/>
<name>F3NLT5_9ACTN</name>
<gene>
    <name evidence="2" type="ORF">SGM_4190</name>
</gene>
<evidence type="ECO:0000256" key="1">
    <source>
        <dbReference type="SAM" id="MobiDB-lite"/>
    </source>
</evidence>
<accession>F3NLT5</accession>
<feature type="region of interest" description="Disordered" evidence="1">
    <location>
        <begin position="71"/>
        <end position="93"/>
    </location>
</feature>
<dbReference type="AlphaFoldDB" id="F3NLT5"/>
<organism evidence="2 3">
    <name type="scientific">Streptomyces griseoaurantiacus M045</name>
    <dbReference type="NCBI Taxonomy" id="996637"/>
    <lineage>
        <taxon>Bacteria</taxon>
        <taxon>Bacillati</taxon>
        <taxon>Actinomycetota</taxon>
        <taxon>Actinomycetes</taxon>
        <taxon>Kitasatosporales</taxon>
        <taxon>Streptomycetaceae</taxon>
        <taxon>Streptomyces</taxon>
        <taxon>Streptomyces aurantiacus group</taxon>
    </lineage>
</organism>
<dbReference type="EMBL" id="AEYX01000040">
    <property type="protein sequence ID" value="EGG45485.1"/>
    <property type="molecule type" value="Genomic_DNA"/>
</dbReference>